<feature type="region of interest" description="Disordered" evidence="1">
    <location>
        <begin position="1"/>
        <end position="34"/>
    </location>
</feature>
<evidence type="ECO:0000313" key="2">
    <source>
        <dbReference type="EMBL" id="CAF4833008.1"/>
    </source>
</evidence>
<feature type="compositionally biased region" description="Polar residues" evidence="1">
    <location>
        <begin position="22"/>
        <end position="32"/>
    </location>
</feature>
<accession>A0A8S3BK15</accession>
<reference evidence="2" key="1">
    <citation type="submission" date="2021-02" db="EMBL/GenBank/DDBJ databases">
        <authorList>
            <person name="Nowell W R."/>
        </authorList>
    </citation>
    <scope>NUCLEOTIDE SEQUENCE</scope>
</reference>
<dbReference type="Proteomes" id="UP000676336">
    <property type="component" value="Unassembled WGS sequence"/>
</dbReference>
<evidence type="ECO:0000256" key="1">
    <source>
        <dbReference type="SAM" id="MobiDB-lite"/>
    </source>
</evidence>
<protein>
    <submittedName>
        <fullName evidence="2">Uncharacterized protein</fullName>
    </submittedName>
</protein>
<gene>
    <name evidence="2" type="ORF">SMN809_LOCUS48582</name>
</gene>
<dbReference type="EMBL" id="CAJOBI010156417">
    <property type="protein sequence ID" value="CAF4833008.1"/>
    <property type="molecule type" value="Genomic_DNA"/>
</dbReference>
<sequence length="58" mass="6488">MTLRQSISDQGIEDEDNLPPSIRSQLEQSSDLNVPEDEISVVTDVSNNLPTYQQRGLD</sequence>
<comment type="caution">
    <text evidence="2">The sequence shown here is derived from an EMBL/GenBank/DDBJ whole genome shotgun (WGS) entry which is preliminary data.</text>
</comment>
<name>A0A8S3BK15_9BILA</name>
<dbReference type="AlphaFoldDB" id="A0A8S3BK15"/>
<organism evidence="2 3">
    <name type="scientific">Rotaria magnacalcarata</name>
    <dbReference type="NCBI Taxonomy" id="392030"/>
    <lineage>
        <taxon>Eukaryota</taxon>
        <taxon>Metazoa</taxon>
        <taxon>Spiralia</taxon>
        <taxon>Gnathifera</taxon>
        <taxon>Rotifera</taxon>
        <taxon>Eurotatoria</taxon>
        <taxon>Bdelloidea</taxon>
        <taxon>Philodinida</taxon>
        <taxon>Philodinidae</taxon>
        <taxon>Rotaria</taxon>
    </lineage>
</organism>
<feature type="non-terminal residue" evidence="2">
    <location>
        <position position="1"/>
    </location>
</feature>
<evidence type="ECO:0000313" key="3">
    <source>
        <dbReference type="Proteomes" id="UP000676336"/>
    </source>
</evidence>
<proteinExistence type="predicted"/>